<evidence type="ECO:0000313" key="3">
    <source>
        <dbReference type="Proteomes" id="UP000596929"/>
    </source>
</evidence>
<keyword evidence="1" id="KW-0812">Transmembrane</keyword>
<dbReference type="Proteomes" id="UP000596929">
    <property type="component" value="Unassembled WGS sequence"/>
</dbReference>
<keyword evidence="1" id="KW-0472">Membrane</keyword>
<evidence type="ECO:0000256" key="1">
    <source>
        <dbReference type="SAM" id="Phobius"/>
    </source>
</evidence>
<sequence length="69" mass="7701">MGIKILTGILISISISFVGFVLCMLGSSIFNPSGLNSYLYVIIFCLCYLSGVISFWSYLILRKLDNKLK</sequence>
<reference evidence="2 3" key="1">
    <citation type="submission" date="2020-08" db="EMBL/GenBank/DDBJ databases">
        <title>Genome public.</title>
        <authorList>
            <person name="Liu C."/>
            <person name="Sun Q."/>
        </authorList>
    </citation>
    <scope>NUCLEOTIDE SEQUENCE [LARGE SCALE GENOMIC DNA]</scope>
    <source>
        <strain evidence="2 3">NSJ-6</strain>
    </source>
</reference>
<organism evidence="2 3">
    <name type="scientific">Clostridium hominis</name>
    <dbReference type="NCBI Taxonomy" id="2763036"/>
    <lineage>
        <taxon>Bacteria</taxon>
        <taxon>Bacillati</taxon>
        <taxon>Bacillota</taxon>
        <taxon>Clostridia</taxon>
        <taxon>Eubacteriales</taxon>
        <taxon>Clostridiaceae</taxon>
        <taxon>Clostridium</taxon>
    </lineage>
</organism>
<feature type="transmembrane region" description="Helical" evidence="1">
    <location>
        <begin position="7"/>
        <end position="31"/>
    </location>
</feature>
<keyword evidence="1" id="KW-1133">Transmembrane helix</keyword>
<proteinExistence type="predicted"/>
<comment type="caution">
    <text evidence="2">The sequence shown here is derived from an EMBL/GenBank/DDBJ whole genome shotgun (WGS) entry which is preliminary data.</text>
</comment>
<dbReference type="RefSeq" id="WP_186860810.1">
    <property type="nucleotide sequence ID" value="NZ_JACOOO010000040.1"/>
</dbReference>
<dbReference type="EMBL" id="JACOOO010000040">
    <property type="protein sequence ID" value="MBC5630513.1"/>
    <property type="molecule type" value="Genomic_DNA"/>
</dbReference>
<evidence type="ECO:0000313" key="2">
    <source>
        <dbReference type="EMBL" id="MBC5630513.1"/>
    </source>
</evidence>
<keyword evidence="3" id="KW-1185">Reference proteome</keyword>
<name>A0ABR7DI43_9CLOT</name>
<gene>
    <name evidence="2" type="ORF">H8S20_16780</name>
</gene>
<feature type="transmembrane region" description="Helical" evidence="1">
    <location>
        <begin position="37"/>
        <end position="61"/>
    </location>
</feature>
<protein>
    <submittedName>
        <fullName evidence="2">Uncharacterized protein</fullName>
    </submittedName>
</protein>
<accession>A0ABR7DI43</accession>